<dbReference type="GO" id="GO:0005886">
    <property type="term" value="C:plasma membrane"/>
    <property type="evidence" value="ECO:0007669"/>
    <property type="project" value="UniProtKB-SubCell"/>
</dbReference>
<reference evidence="15" key="2">
    <citation type="submission" date="2025-08" db="UniProtKB">
        <authorList>
            <consortium name="Ensembl"/>
        </authorList>
    </citation>
    <scope>IDENTIFICATION</scope>
</reference>
<feature type="transmembrane region" description="Helical" evidence="13">
    <location>
        <begin position="251"/>
        <end position="274"/>
    </location>
</feature>
<evidence type="ECO:0000256" key="6">
    <source>
        <dbReference type="ARBA" id="ARBA00022989"/>
    </source>
</evidence>
<evidence type="ECO:0000259" key="14">
    <source>
        <dbReference type="PROSITE" id="PS50262"/>
    </source>
</evidence>
<dbReference type="AlphaFoldDB" id="A0AAY4EKE1"/>
<evidence type="ECO:0000256" key="2">
    <source>
        <dbReference type="ARBA" id="ARBA00022475"/>
    </source>
</evidence>
<feature type="transmembrane region" description="Helical" evidence="13">
    <location>
        <begin position="36"/>
        <end position="56"/>
    </location>
</feature>
<keyword evidence="10" id="KW-0675">Receptor</keyword>
<dbReference type="SUPFAM" id="SSF81321">
    <property type="entry name" value="Family A G protein-coupled receptor-like"/>
    <property type="match status" value="1"/>
</dbReference>
<evidence type="ECO:0000256" key="8">
    <source>
        <dbReference type="ARBA" id="ARBA00023136"/>
    </source>
</evidence>
<feature type="domain" description="G-protein coupled receptors family 1 profile" evidence="14">
    <location>
        <begin position="47"/>
        <end position="298"/>
    </location>
</feature>
<dbReference type="GO" id="GO:0004984">
    <property type="term" value="F:olfactory receptor activity"/>
    <property type="evidence" value="ECO:0007669"/>
    <property type="project" value="InterPro"/>
</dbReference>
<keyword evidence="8 13" id="KW-0472">Membrane</keyword>
<dbReference type="GeneTree" id="ENSGT00950000182847"/>
<evidence type="ECO:0000256" key="5">
    <source>
        <dbReference type="ARBA" id="ARBA00022725"/>
    </source>
</evidence>
<name>A0AAY4EKE1_9TELE</name>
<organism evidence="15 16">
    <name type="scientific">Denticeps clupeoides</name>
    <name type="common">denticle herring</name>
    <dbReference type="NCBI Taxonomy" id="299321"/>
    <lineage>
        <taxon>Eukaryota</taxon>
        <taxon>Metazoa</taxon>
        <taxon>Chordata</taxon>
        <taxon>Craniata</taxon>
        <taxon>Vertebrata</taxon>
        <taxon>Euteleostomi</taxon>
        <taxon>Actinopterygii</taxon>
        <taxon>Neopterygii</taxon>
        <taxon>Teleostei</taxon>
        <taxon>Clupei</taxon>
        <taxon>Clupeiformes</taxon>
        <taxon>Denticipitoidei</taxon>
        <taxon>Denticipitidae</taxon>
        <taxon>Denticeps</taxon>
    </lineage>
</organism>
<evidence type="ECO:0000256" key="13">
    <source>
        <dbReference type="SAM" id="Phobius"/>
    </source>
</evidence>
<keyword evidence="6 13" id="KW-1133">Transmembrane helix</keyword>
<evidence type="ECO:0000313" key="16">
    <source>
        <dbReference type="Proteomes" id="UP000694580"/>
    </source>
</evidence>
<dbReference type="GO" id="GO:0004930">
    <property type="term" value="F:G protein-coupled receptor activity"/>
    <property type="evidence" value="ECO:0007669"/>
    <property type="project" value="UniProtKB-KW"/>
</dbReference>
<sequence>MRVYRASFSNTSLIHPAGFYIIGFTTFKFAEIYMFFLGLVYIMTVLFNCFVISIIITDYRLHTPKFVAVANLAVVDLILSTALVPGMLKTFLFKDTFVPFTLCLVQMYFCYSFLALESFSLSLLAFDRLVAICFPLRTNSINTMTSMWCLLAISWLFCCGINIYSIAIMTNLSFCASVKVKSYFCDYSPVYRLACNDYSLQWSVSSGLSMTILFGALSFIVVSYMCILIAVFRMKNVENRRKAITTCTEHLILVAVFYIPVFTLYIIGFFFYSVEPDVRMLGLSLSSCIPPFFNPVVYTLKTKEIRNKAYSLLQKLLLCLNK</sequence>
<dbReference type="Proteomes" id="UP000694580">
    <property type="component" value="Chromosome 6"/>
</dbReference>
<reference evidence="15 16" key="1">
    <citation type="submission" date="2020-06" db="EMBL/GenBank/DDBJ databases">
        <authorList>
            <consortium name="Wellcome Sanger Institute Data Sharing"/>
        </authorList>
    </citation>
    <scope>NUCLEOTIDE SEQUENCE [LARGE SCALE GENOMIC DNA]</scope>
</reference>
<evidence type="ECO:0000256" key="3">
    <source>
        <dbReference type="ARBA" id="ARBA00022606"/>
    </source>
</evidence>
<evidence type="ECO:0000256" key="11">
    <source>
        <dbReference type="ARBA" id="ARBA00023180"/>
    </source>
</evidence>
<keyword evidence="5" id="KW-0552">Olfaction</keyword>
<dbReference type="PROSITE" id="PS50262">
    <property type="entry name" value="G_PROTEIN_RECEP_F1_2"/>
    <property type="match status" value="1"/>
</dbReference>
<evidence type="ECO:0000313" key="15">
    <source>
        <dbReference type="Ensembl" id="ENSDCDP00010058102.1"/>
    </source>
</evidence>
<keyword evidence="2" id="KW-1003">Cell membrane</keyword>
<keyword evidence="11" id="KW-0325">Glycoprotein</keyword>
<keyword evidence="3" id="KW-0716">Sensory transduction</keyword>
<evidence type="ECO:0000256" key="1">
    <source>
        <dbReference type="ARBA" id="ARBA00004651"/>
    </source>
</evidence>
<dbReference type="Pfam" id="PF13853">
    <property type="entry name" value="7tm_4"/>
    <property type="match status" value="1"/>
</dbReference>
<feature type="transmembrane region" description="Helical" evidence="13">
    <location>
        <begin position="12"/>
        <end position="30"/>
    </location>
</feature>
<feature type="transmembrane region" description="Helical" evidence="13">
    <location>
        <begin position="208"/>
        <end position="231"/>
    </location>
</feature>
<feature type="transmembrane region" description="Helical" evidence="13">
    <location>
        <begin position="147"/>
        <end position="169"/>
    </location>
</feature>
<dbReference type="PANTHER" id="PTHR24242:SF359">
    <property type="entry name" value="ODORANT RECEPTOR-RELATED"/>
    <property type="match status" value="1"/>
</dbReference>
<reference evidence="15" key="3">
    <citation type="submission" date="2025-09" db="UniProtKB">
        <authorList>
            <consortium name="Ensembl"/>
        </authorList>
    </citation>
    <scope>IDENTIFICATION</scope>
</reference>
<feature type="transmembrane region" description="Helical" evidence="13">
    <location>
        <begin position="108"/>
        <end position="126"/>
    </location>
</feature>
<dbReference type="PANTHER" id="PTHR24242">
    <property type="entry name" value="G-PROTEIN COUPLED RECEPTOR"/>
    <property type="match status" value="1"/>
</dbReference>
<proteinExistence type="predicted"/>
<dbReference type="InterPro" id="IPR017452">
    <property type="entry name" value="GPCR_Rhodpsn_7TM"/>
</dbReference>
<dbReference type="PRINTS" id="PR00245">
    <property type="entry name" value="OLFACTORYR"/>
</dbReference>
<dbReference type="Ensembl" id="ENSDCDT00010068797.1">
    <property type="protein sequence ID" value="ENSDCDP00010058102.1"/>
    <property type="gene ID" value="ENSDCDG00010032773.1"/>
</dbReference>
<comment type="subcellular location">
    <subcellularLocation>
        <location evidence="1">Cell membrane</location>
        <topology evidence="1">Multi-pass membrane protein</topology>
    </subcellularLocation>
</comment>
<evidence type="ECO:0000256" key="10">
    <source>
        <dbReference type="ARBA" id="ARBA00023170"/>
    </source>
</evidence>
<dbReference type="InterPro" id="IPR000276">
    <property type="entry name" value="GPCR_Rhodpsn"/>
</dbReference>
<dbReference type="InterPro" id="IPR000725">
    <property type="entry name" value="Olfact_rcpt"/>
</dbReference>
<dbReference type="PRINTS" id="PR00237">
    <property type="entry name" value="GPCRRHODOPSN"/>
</dbReference>
<evidence type="ECO:0000256" key="7">
    <source>
        <dbReference type="ARBA" id="ARBA00023040"/>
    </source>
</evidence>
<accession>A0AAY4EKE1</accession>
<keyword evidence="4 13" id="KW-0812">Transmembrane</keyword>
<evidence type="ECO:0000256" key="12">
    <source>
        <dbReference type="ARBA" id="ARBA00023224"/>
    </source>
</evidence>
<gene>
    <name evidence="15" type="primary">LOC114792449</name>
</gene>
<keyword evidence="12" id="KW-0807">Transducer</keyword>
<keyword evidence="9" id="KW-1015">Disulfide bond</keyword>
<dbReference type="Gene3D" id="1.20.1070.10">
    <property type="entry name" value="Rhodopsin 7-helix transmembrane proteins"/>
    <property type="match status" value="1"/>
</dbReference>
<keyword evidence="7" id="KW-0297">G-protein coupled receptor</keyword>
<feature type="transmembrane region" description="Helical" evidence="13">
    <location>
        <begin position="280"/>
        <end position="300"/>
    </location>
</feature>
<keyword evidence="16" id="KW-1185">Reference proteome</keyword>
<evidence type="ECO:0000256" key="9">
    <source>
        <dbReference type="ARBA" id="ARBA00023157"/>
    </source>
</evidence>
<dbReference type="InterPro" id="IPR050939">
    <property type="entry name" value="Olfactory_GPCR1"/>
</dbReference>
<dbReference type="FunFam" id="1.20.1070.10:FF:000024">
    <property type="entry name" value="Olfactory receptor"/>
    <property type="match status" value="1"/>
</dbReference>
<feature type="transmembrane region" description="Helical" evidence="13">
    <location>
        <begin position="68"/>
        <end position="88"/>
    </location>
</feature>
<protein>
    <recommendedName>
        <fullName evidence="14">G-protein coupled receptors family 1 profile domain-containing protein</fullName>
    </recommendedName>
</protein>
<evidence type="ECO:0000256" key="4">
    <source>
        <dbReference type="ARBA" id="ARBA00022692"/>
    </source>
</evidence>